<feature type="domain" description="HTH gntR-type" evidence="4">
    <location>
        <begin position="15"/>
        <end position="83"/>
    </location>
</feature>
<dbReference type="SUPFAM" id="SSF48008">
    <property type="entry name" value="GntR ligand-binding domain-like"/>
    <property type="match status" value="1"/>
</dbReference>
<dbReference type="GO" id="GO:0003700">
    <property type="term" value="F:DNA-binding transcription factor activity"/>
    <property type="evidence" value="ECO:0007669"/>
    <property type="project" value="InterPro"/>
</dbReference>
<gene>
    <name evidence="5" type="ORF">F3D66_30940</name>
</gene>
<comment type="caution">
    <text evidence="5">The sequence shown here is derived from an EMBL/GenBank/DDBJ whole genome shotgun (WGS) entry which is preliminary data.</text>
</comment>
<evidence type="ECO:0000256" key="2">
    <source>
        <dbReference type="ARBA" id="ARBA00023125"/>
    </source>
</evidence>
<reference evidence="5 6" key="1">
    <citation type="journal article" date="2019" name="Nat. Med.">
        <title>A library of human gut bacterial isolates paired with longitudinal multiomics data enables mechanistic microbiome research.</title>
        <authorList>
            <person name="Poyet M."/>
            <person name="Groussin M."/>
            <person name="Gibbons S.M."/>
            <person name="Avila-Pacheco J."/>
            <person name="Jiang X."/>
            <person name="Kearney S.M."/>
            <person name="Perrotta A.R."/>
            <person name="Berdy B."/>
            <person name="Zhao S."/>
            <person name="Lieberman T.D."/>
            <person name="Swanson P.K."/>
            <person name="Smith M."/>
            <person name="Roesemann S."/>
            <person name="Alexander J.E."/>
            <person name="Rich S.A."/>
            <person name="Livny J."/>
            <person name="Vlamakis H."/>
            <person name="Clish C."/>
            <person name="Bullock K."/>
            <person name="Deik A."/>
            <person name="Scott J."/>
            <person name="Pierce K.A."/>
            <person name="Xavier R.J."/>
            <person name="Alm E.J."/>
        </authorList>
    </citation>
    <scope>NUCLEOTIDE SEQUENCE [LARGE SCALE GENOMIC DNA]</scope>
    <source>
        <strain evidence="5 6">BIOML-A134</strain>
    </source>
</reference>
<dbReference type="Pfam" id="PF07729">
    <property type="entry name" value="FCD"/>
    <property type="match status" value="1"/>
</dbReference>
<name>A0A5M5DMG4_BACOV</name>
<dbReference type="Proteomes" id="UP000473905">
    <property type="component" value="Unassembled WGS sequence"/>
</dbReference>
<evidence type="ECO:0000256" key="1">
    <source>
        <dbReference type="ARBA" id="ARBA00023015"/>
    </source>
</evidence>
<proteinExistence type="predicted"/>
<dbReference type="PANTHER" id="PTHR43537">
    <property type="entry name" value="TRANSCRIPTIONAL REGULATOR, GNTR FAMILY"/>
    <property type="match status" value="1"/>
</dbReference>
<dbReference type="CDD" id="cd07377">
    <property type="entry name" value="WHTH_GntR"/>
    <property type="match status" value="1"/>
</dbReference>
<keyword evidence="1" id="KW-0805">Transcription regulation</keyword>
<organism evidence="5 6">
    <name type="scientific">Bacteroides ovatus</name>
    <dbReference type="NCBI Taxonomy" id="28116"/>
    <lineage>
        <taxon>Bacteria</taxon>
        <taxon>Pseudomonadati</taxon>
        <taxon>Bacteroidota</taxon>
        <taxon>Bacteroidia</taxon>
        <taxon>Bacteroidales</taxon>
        <taxon>Bacteroidaceae</taxon>
        <taxon>Bacteroides</taxon>
    </lineage>
</organism>
<dbReference type="SMART" id="SM00895">
    <property type="entry name" value="FCD"/>
    <property type="match status" value="1"/>
</dbReference>
<keyword evidence="6" id="KW-1185">Reference proteome</keyword>
<dbReference type="SUPFAM" id="SSF46785">
    <property type="entry name" value="Winged helix' DNA-binding domain"/>
    <property type="match status" value="1"/>
</dbReference>
<dbReference type="RefSeq" id="WP_004320114.1">
    <property type="nucleotide sequence ID" value="NZ_DAWEDY010000081.1"/>
</dbReference>
<dbReference type="AlphaFoldDB" id="A0A5M5DMG4"/>
<dbReference type="EMBL" id="VWKB01000086">
    <property type="protein sequence ID" value="KAA4088357.1"/>
    <property type="molecule type" value="Genomic_DNA"/>
</dbReference>
<evidence type="ECO:0000313" key="6">
    <source>
        <dbReference type="Proteomes" id="UP000473905"/>
    </source>
</evidence>
<dbReference type="SMART" id="SM00345">
    <property type="entry name" value="HTH_GNTR"/>
    <property type="match status" value="1"/>
</dbReference>
<evidence type="ECO:0000256" key="3">
    <source>
        <dbReference type="ARBA" id="ARBA00023163"/>
    </source>
</evidence>
<dbReference type="Gene3D" id="1.20.120.530">
    <property type="entry name" value="GntR ligand-binding domain-like"/>
    <property type="match status" value="1"/>
</dbReference>
<evidence type="ECO:0000259" key="4">
    <source>
        <dbReference type="PROSITE" id="PS50949"/>
    </source>
</evidence>
<keyword evidence="2" id="KW-0238">DNA-binding</keyword>
<dbReference type="InterPro" id="IPR000524">
    <property type="entry name" value="Tscrpt_reg_HTH_GntR"/>
</dbReference>
<protein>
    <submittedName>
        <fullName evidence="5">FadR family transcriptional regulator</fullName>
    </submittedName>
</protein>
<dbReference type="Pfam" id="PF00392">
    <property type="entry name" value="GntR"/>
    <property type="match status" value="1"/>
</dbReference>
<dbReference type="PROSITE" id="PS50949">
    <property type="entry name" value="HTH_GNTR"/>
    <property type="match status" value="1"/>
</dbReference>
<accession>A0A5M5DMG4</accession>
<dbReference type="GO" id="GO:0003677">
    <property type="term" value="F:DNA binding"/>
    <property type="evidence" value="ECO:0007669"/>
    <property type="project" value="UniProtKB-KW"/>
</dbReference>
<dbReference type="PANTHER" id="PTHR43537:SF5">
    <property type="entry name" value="UXU OPERON TRANSCRIPTIONAL REGULATOR"/>
    <property type="match status" value="1"/>
</dbReference>
<dbReference type="Gene3D" id="1.10.10.10">
    <property type="entry name" value="Winged helix-like DNA-binding domain superfamily/Winged helix DNA-binding domain"/>
    <property type="match status" value="1"/>
</dbReference>
<dbReference type="InterPro" id="IPR011711">
    <property type="entry name" value="GntR_C"/>
</dbReference>
<dbReference type="PRINTS" id="PR00035">
    <property type="entry name" value="HTHGNTR"/>
</dbReference>
<keyword evidence="3" id="KW-0804">Transcription</keyword>
<dbReference type="InterPro" id="IPR036390">
    <property type="entry name" value="WH_DNA-bd_sf"/>
</dbReference>
<sequence length="242" mass="27219">MTSKILNSLPHLANDSVTKQVTDILSDLIVTGKIVEGDFLPTEEDLCHEFGIGRSSVREAIKTLESRGMVRKLHGKGVEVIDESAKATTEMLHISLRMKKTTVRDFMEFRKSMEIKMTEMAACRATSEQVKTIEEVLEKMKTDEYRLETFADYDFMFHKSIADASGNKVFSLMMETIRPMLYSHIIYTLNPNFNPELSNHFHETILEAIKAKDPNAASAAMAAHLVGTKSIIDELESANVTL</sequence>
<evidence type="ECO:0000313" key="5">
    <source>
        <dbReference type="EMBL" id="KAA4088357.1"/>
    </source>
</evidence>
<dbReference type="InterPro" id="IPR008920">
    <property type="entry name" value="TF_FadR/GntR_C"/>
</dbReference>
<dbReference type="InterPro" id="IPR036388">
    <property type="entry name" value="WH-like_DNA-bd_sf"/>
</dbReference>